<keyword evidence="9" id="KW-0732">Signal</keyword>
<dbReference type="GO" id="GO:0004503">
    <property type="term" value="F:tyrosinase activity"/>
    <property type="evidence" value="ECO:0007669"/>
    <property type="project" value="UniProtKB-EC"/>
</dbReference>
<evidence type="ECO:0000259" key="10">
    <source>
        <dbReference type="PROSITE" id="PS00497"/>
    </source>
</evidence>
<keyword evidence="4" id="KW-0186">Copper</keyword>
<evidence type="ECO:0000256" key="2">
    <source>
        <dbReference type="ARBA" id="ARBA00011906"/>
    </source>
</evidence>
<dbReference type="Pfam" id="PF00264">
    <property type="entry name" value="Tyrosinase"/>
    <property type="match status" value="1"/>
</dbReference>
<evidence type="ECO:0000256" key="1">
    <source>
        <dbReference type="ARBA" id="ARBA00009928"/>
    </source>
</evidence>
<dbReference type="PANTHER" id="PTHR11474">
    <property type="entry name" value="TYROSINASE FAMILY MEMBER"/>
    <property type="match status" value="1"/>
</dbReference>
<evidence type="ECO:0000256" key="3">
    <source>
        <dbReference type="ARBA" id="ARBA00022723"/>
    </source>
</evidence>
<comment type="caution">
    <text evidence="12">The sequence shown here is derived from an EMBL/GenBank/DDBJ whole genome shotgun (WGS) entry which is preliminary data.</text>
</comment>
<feature type="region of interest" description="Disordered" evidence="8">
    <location>
        <begin position="234"/>
        <end position="253"/>
    </location>
</feature>
<gene>
    <name evidence="12" type="ORF">FIE12Z_9368</name>
</gene>
<keyword evidence="3" id="KW-0479">Metal-binding</keyword>
<feature type="signal peptide" evidence="9">
    <location>
        <begin position="1"/>
        <end position="18"/>
    </location>
</feature>
<dbReference type="InterPro" id="IPR008922">
    <property type="entry name" value="Di-copper_centre_dom_sf"/>
</dbReference>
<dbReference type="AlphaFoldDB" id="A0A395MF38"/>
<feature type="domain" description="Tyrosinase copper-binding" evidence="11">
    <location>
        <begin position="324"/>
        <end position="335"/>
    </location>
</feature>
<dbReference type="EC" id="1.14.18.1" evidence="2"/>
<dbReference type="Gene3D" id="1.10.1280.10">
    <property type="entry name" value="Di-copper center containing domain from catechol oxidase"/>
    <property type="match status" value="1"/>
</dbReference>
<dbReference type="InterPro" id="IPR002227">
    <property type="entry name" value="Tyrosinase_Cu-bd"/>
</dbReference>
<evidence type="ECO:0000313" key="12">
    <source>
        <dbReference type="EMBL" id="RFN46380.1"/>
    </source>
</evidence>
<feature type="chain" id="PRO_5017309170" description="tyrosinase" evidence="9">
    <location>
        <begin position="19"/>
        <end position="553"/>
    </location>
</feature>
<name>A0A395MF38_9HYPO</name>
<protein>
    <recommendedName>
        <fullName evidence="2">tyrosinase</fullName>
        <ecNumber evidence="2">1.14.18.1</ecNumber>
    </recommendedName>
</protein>
<feature type="compositionally biased region" description="Polar residues" evidence="8">
    <location>
        <begin position="236"/>
        <end position="253"/>
    </location>
</feature>
<comment type="similarity">
    <text evidence="1">Belongs to the tyrosinase family.</text>
</comment>
<dbReference type="Proteomes" id="UP000265631">
    <property type="component" value="Unassembled WGS sequence"/>
</dbReference>
<comment type="catalytic activity">
    <reaction evidence="7">
        <text>L-tyrosine + O2 = L-dopaquinone + H2O</text>
        <dbReference type="Rhea" id="RHEA:18117"/>
        <dbReference type="ChEBI" id="CHEBI:15377"/>
        <dbReference type="ChEBI" id="CHEBI:15379"/>
        <dbReference type="ChEBI" id="CHEBI:57924"/>
        <dbReference type="ChEBI" id="CHEBI:58315"/>
        <dbReference type="EC" id="1.14.18.1"/>
    </reaction>
</comment>
<dbReference type="EMBL" id="PXXK01000303">
    <property type="protein sequence ID" value="RFN46380.1"/>
    <property type="molecule type" value="Genomic_DNA"/>
</dbReference>
<dbReference type="GO" id="GO:0042438">
    <property type="term" value="P:melanin biosynthetic process"/>
    <property type="evidence" value="ECO:0007669"/>
    <property type="project" value="UniProtKB-KW"/>
</dbReference>
<organism evidence="12 13">
    <name type="scientific">Fusarium flagelliforme</name>
    <dbReference type="NCBI Taxonomy" id="2675880"/>
    <lineage>
        <taxon>Eukaryota</taxon>
        <taxon>Fungi</taxon>
        <taxon>Dikarya</taxon>
        <taxon>Ascomycota</taxon>
        <taxon>Pezizomycotina</taxon>
        <taxon>Sordariomycetes</taxon>
        <taxon>Hypocreomycetidae</taxon>
        <taxon>Hypocreales</taxon>
        <taxon>Nectriaceae</taxon>
        <taxon>Fusarium</taxon>
        <taxon>Fusarium incarnatum-equiseti species complex</taxon>
    </lineage>
</organism>
<feature type="domain" description="Tyrosinase copper-binding" evidence="10">
    <location>
        <begin position="120"/>
        <end position="137"/>
    </location>
</feature>
<accession>A0A395MF38</accession>
<comment type="catalytic activity">
    <reaction evidence="6">
        <text>2 L-dopa + O2 = 2 L-dopaquinone + 2 H2O</text>
        <dbReference type="Rhea" id="RHEA:34287"/>
        <dbReference type="ChEBI" id="CHEBI:15377"/>
        <dbReference type="ChEBI" id="CHEBI:15379"/>
        <dbReference type="ChEBI" id="CHEBI:57504"/>
        <dbReference type="ChEBI" id="CHEBI:57924"/>
        <dbReference type="EC" id="1.14.18.1"/>
    </reaction>
</comment>
<proteinExistence type="inferred from homology"/>
<evidence type="ECO:0000256" key="8">
    <source>
        <dbReference type="SAM" id="MobiDB-lite"/>
    </source>
</evidence>
<dbReference type="PROSITE" id="PS00498">
    <property type="entry name" value="TYROSINASE_2"/>
    <property type="match status" value="1"/>
</dbReference>
<evidence type="ECO:0000313" key="13">
    <source>
        <dbReference type="Proteomes" id="UP000265631"/>
    </source>
</evidence>
<dbReference type="SUPFAM" id="SSF48056">
    <property type="entry name" value="Di-copper centre-containing domain"/>
    <property type="match status" value="1"/>
</dbReference>
<dbReference type="PRINTS" id="PR00092">
    <property type="entry name" value="TYROSINASE"/>
</dbReference>
<evidence type="ECO:0000256" key="4">
    <source>
        <dbReference type="ARBA" id="ARBA00023008"/>
    </source>
</evidence>
<sequence length="553" mass="62472">MQSRFVWLLSLFFAVAAAQSYSYGVDIDTLTRRQDNGRIVIKPLPQTRNGTVPLRPEIREMQADRYKWDLYILSMSMLMDVNQDDPASWYQIAGIHGVPFEAWNGVEAAPGANQSGYCTHNSVLFPMWHRPYLTLFEQELYRMANVIAGMFPNGTDRQSYIDAARDFRMPYWNWAMPAPEGESHFPDIFWNKTIAQNGPRGVQDIHNPLYSYQFHPKNATAMIWTPLRNWNETKRAPNSTEASNQEPTSDNEQVNRALLSKLPEIQRRLSTLFSSYKDFNSFGSKAWAFSNNSTLDSLESVHDIIHIFGGLQGHMTFVPLSSFDPLFLLHHTMTDRLVAIWQAMNPDSWLTPLPAGENSFTSIKGEMQDSQSPLTPFLSSEDGTFWNSDTARTTEAFGYAYADTDLTGKQKEDVRQELQKKIADWWGGNSVSLLASTKYPAVTEWVADVRLNVLHDHAFTFVHFFLGDPLGGQQSWLSAQNNAGSVLVSSGPNTTAVVGVHLTPELMSGVQAREMIEKLQFRIVENGNLVQPDDVDLRIQLVGDDGTLIKLWG</sequence>
<keyword evidence="13" id="KW-1185">Reference proteome</keyword>
<dbReference type="PROSITE" id="PS00497">
    <property type="entry name" value="TYROSINASE_1"/>
    <property type="match status" value="1"/>
</dbReference>
<reference evidence="12 13" key="1">
    <citation type="journal article" date="2018" name="PLoS Pathog.">
        <title>Evolution of structural diversity of trichothecenes, a family of toxins produced by plant pathogenic and entomopathogenic fungi.</title>
        <authorList>
            <person name="Proctor R.H."/>
            <person name="McCormick S.P."/>
            <person name="Kim H.S."/>
            <person name="Cardoza R.E."/>
            <person name="Stanley A.M."/>
            <person name="Lindo L."/>
            <person name="Kelly A."/>
            <person name="Brown D.W."/>
            <person name="Lee T."/>
            <person name="Vaughan M.M."/>
            <person name="Alexander N.J."/>
            <person name="Busman M."/>
            <person name="Gutierrez S."/>
        </authorList>
    </citation>
    <scope>NUCLEOTIDE SEQUENCE [LARGE SCALE GENOMIC DNA]</scope>
    <source>
        <strain evidence="12 13">NRRL 13405</strain>
    </source>
</reference>
<evidence type="ECO:0000256" key="9">
    <source>
        <dbReference type="SAM" id="SignalP"/>
    </source>
</evidence>
<dbReference type="GO" id="GO:0046872">
    <property type="term" value="F:metal ion binding"/>
    <property type="evidence" value="ECO:0007669"/>
    <property type="project" value="UniProtKB-KW"/>
</dbReference>
<dbReference type="OrthoDB" id="6132182at2759"/>
<keyword evidence="5" id="KW-0470">Melanin biosynthesis</keyword>
<dbReference type="STRING" id="2594813.A0A395MF38"/>
<evidence type="ECO:0000259" key="11">
    <source>
        <dbReference type="PROSITE" id="PS00498"/>
    </source>
</evidence>
<evidence type="ECO:0000256" key="7">
    <source>
        <dbReference type="ARBA" id="ARBA00048881"/>
    </source>
</evidence>
<evidence type="ECO:0000256" key="6">
    <source>
        <dbReference type="ARBA" id="ARBA00048233"/>
    </source>
</evidence>
<dbReference type="InterPro" id="IPR050316">
    <property type="entry name" value="Tyrosinase/Hemocyanin"/>
</dbReference>
<evidence type="ECO:0000256" key="5">
    <source>
        <dbReference type="ARBA" id="ARBA00023101"/>
    </source>
</evidence>
<dbReference type="PANTHER" id="PTHR11474:SF76">
    <property type="entry name" value="SHKT DOMAIN-CONTAINING PROTEIN"/>
    <property type="match status" value="1"/>
</dbReference>